<proteinExistence type="predicted"/>
<dbReference type="PANTHER" id="PTHR14513:SF0">
    <property type="entry name" value="PROTECTION OF TELOMERES PROTEIN 1"/>
    <property type="match status" value="1"/>
</dbReference>
<feature type="compositionally biased region" description="Basic residues" evidence="1">
    <location>
        <begin position="49"/>
        <end position="60"/>
    </location>
</feature>
<dbReference type="RefSeq" id="XP_060424185.1">
    <property type="nucleotide sequence ID" value="XM_060567006.1"/>
</dbReference>
<gene>
    <name evidence="2" type="ORF">BDP55DRAFT_355427</name>
</gene>
<dbReference type="GO" id="GO:0098505">
    <property type="term" value="F:G-rich strand telomeric DNA binding"/>
    <property type="evidence" value="ECO:0007669"/>
    <property type="project" value="TreeGrafter"/>
</dbReference>
<dbReference type="GO" id="GO:0000783">
    <property type="term" value="C:nuclear telomere cap complex"/>
    <property type="evidence" value="ECO:0007669"/>
    <property type="project" value="TreeGrafter"/>
</dbReference>
<feature type="region of interest" description="Disordered" evidence="1">
    <location>
        <begin position="44"/>
        <end position="83"/>
    </location>
</feature>
<keyword evidence="3" id="KW-1185">Reference proteome</keyword>
<evidence type="ECO:0000313" key="2">
    <source>
        <dbReference type="EMBL" id="KAK1659421.1"/>
    </source>
</evidence>
<dbReference type="Proteomes" id="UP001224890">
    <property type="component" value="Unassembled WGS sequence"/>
</dbReference>
<dbReference type="GO" id="GO:0010521">
    <property type="term" value="F:telomerase inhibitor activity"/>
    <property type="evidence" value="ECO:0007669"/>
    <property type="project" value="TreeGrafter"/>
</dbReference>
<dbReference type="GeneID" id="85451532"/>
<name>A0AAJ0AA87_9PEZI</name>
<accession>A0AAJ0AA87</accession>
<reference evidence="2" key="1">
    <citation type="submission" date="2021-06" db="EMBL/GenBank/DDBJ databases">
        <title>Comparative genomics, transcriptomics and evolutionary studies reveal genomic signatures of adaptation to plant cell wall in hemibiotrophic fungi.</title>
        <authorList>
            <consortium name="DOE Joint Genome Institute"/>
            <person name="Baroncelli R."/>
            <person name="Diaz J.F."/>
            <person name="Benocci T."/>
            <person name="Peng M."/>
            <person name="Battaglia E."/>
            <person name="Haridas S."/>
            <person name="Andreopoulos W."/>
            <person name="Labutti K."/>
            <person name="Pangilinan J."/>
            <person name="Floch G.L."/>
            <person name="Makela M.R."/>
            <person name="Henrissat B."/>
            <person name="Grigoriev I.V."/>
            <person name="Crouch J.A."/>
            <person name="De Vries R.P."/>
            <person name="Sukno S.A."/>
            <person name="Thon M.R."/>
        </authorList>
    </citation>
    <scope>NUCLEOTIDE SEQUENCE</scope>
    <source>
        <strain evidence="2">CBS 193.32</strain>
    </source>
</reference>
<dbReference type="InterPro" id="IPR028389">
    <property type="entry name" value="POT1"/>
</dbReference>
<dbReference type="AlphaFoldDB" id="A0AAJ0AA87"/>
<dbReference type="GO" id="GO:0016233">
    <property type="term" value="P:telomere capping"/>
    <property type="evidence" value="ECO:0007669"/>
    <property type="project" value="TreeGrafter"/>
</dbReference>
<protein>
    <submittedName>
        <fullName evidence="2">Uncharacterized protein</fullName>
    </submittedName>
</protein>
<comment type="caution">
    <text evidence="2">The sequence shown here is derived from an EMBL/GenBank/DDBJ whole genome shotgun (WGS) entry which is preliminary data.</text>
</comment>
<dbReference type="GO" id="GO:0032210">
    <property type="term" value="P:regulation of telomere maintenance via telomerase"/>
    <property type="evidence" value="ECO:0007669"/>
    <property type="project" value="TreeGrafter"/>
</dbReference>
<evidence type="ECO:0000256" key="1">
    <source>
        <dbReference type="SAM" id="MobiDB-lite"/>
    </source>
</evidence>
<sequence length="130" mass="14623">MDAQLLTNLDACDFRTNPNVLTQLREKMFILWGDLEEKKIKKLAEQGKKQKANVGKKKKTNDRPPDSEDEDAGAGAAPKMEKEVISNRPFTCCIRQYGIQVKESDTEKADAGPGKKWQRMYGLFGTKICG</sequence>
<evidence type="ECO:0000313" key="3">
    <source>
        <dbReference type="Proteomes" id="UP001224890"/>
    </source>
</evidence>
<dbReference type="EMBL" id="JAHMHR010000060">
    <property type="protein sequence ID" value="KAK1659421.1"/>
    <property type="molecule type" value="Genomic_DNA"/>
</dbReference>
<organism evidence="2 3">
    <name type="scientific">Colletotrichum godetiae</name>
    <dbReference type="NCBI Taxonomy" id="1209918"/>
    <lineage>
        <taxon>Eukaryota</taxon>
        <taxon>Fungi</taxon>
        <taxon>Dikarya</taxon>
        <taxon>Ascomycota</taxon>
        <taxon>Pezizomycotina</taxon>
        <taxon>Sordariomycetes</taxon>
        <taxon>Hypocreomycetidae</taxon>
        <taxon>Glomerellales</taxon>
        <taxon>Glomerellaceae</taxon>
        <taxon>Colletotrichum</taxon>
        <taxon>Colletotrichum acutatum species complex</taxon>
    </lineage>
</organism>
<dbReference type="PANTHER" id="PTHR14513">
    <property type="entry name" value="PROTECTION OF TELOMERES 1"/>
    <property type="match status" value="1"/>
</dbReference>